<evidence type="ECO:0000256" key="1">
    <source>
        <dbReference type="SAM" id="MobiDB-lite"/>
    </source>
</evidence>
<dbReference type="SUPFAM" id="SSF55797">
    <property type="entry name" value="PR-1-like"/>
    <property type="match status" value="1"/>
</dbReference>
<dbReference type="PRINTS" id="PR00313">
    <property type="entry name" value="CABNDNGRPT"/>
</dbReference>
<dbReference type="InterPro" id="IPR013783">
    <property type="entry name" value="Ig-like_fold"/>
</dbReference>
<dbReference type="InterPro" id="IPR018511">
    <property type="entry name" value="Hemolysin-typ_Ca-bd_CS"/>
</dbReference>
<evidence type="ECO:0000313" key="3">
    <source>
        <dbReference type="EMBL" id="GAA0580347.1"/>
    </source>
</evidence>
<dbReference type="InterPro" id="IPR014044">
    <property type="entry name" value="CAP_dom"/>
</dbReference>
<dbReference type="Pfam" id="PF00353">
    <property type="entry name" value="HemolysinCabind"/>
    <property type="match status" value="2"/>
</dbReference>
<dbReference type="EMBL" id="BAAAFZ010000021">
    <property type="protein sequence ID" value="GAA0580347.1"/>
    <property type="molecule type" value="Genomic_DNA"/>
</dbReference>
<proteinExistence type="predicted"/>
<dbReference type="Pfam" id="PF00188">
    <property type="entry name" value="CAP"/>
    <property type="match status" value="1"/>
</dbReference>
<feature type="region of interest" description="Disordered" evidence="1">
    <location>
        <begin position="281"/>
        <end position="301"/>
    </location>
</feature>
<keyword evidence="4" id="KW-1185">Reference proteome</keyword>
<dbReference type="InterPro" id="IPR001343">
    <property type="entry name" value="Hemolysn_Ca-bd"/>
</dbReference>
<dbReference type="Gene3D" id="2.150.10.10">
    <property type="entry name" value="Serralysin-like metalloprotease, C-terminal"/>
    <property type="match status" value="1"/>
</dbReference>
<comment type="caution">
    <text evidence="3">The sequence shown here is derived from an EMBL/GenBank/DDBJ whole genome shotgun (WGS) entry which is preliminary data.</text>
</comment>
<protein>
    <recommendedName>
        <fullName evidence="2">SCP domain-containing protein</fullName>
    </recommendedName>
</protein>
<dbReference type="CDD" id="cd05379">
    <property type="entry name" value="CAP_bacterial"/>
    <property type="match status" value="1"/>
</dbReference>
<organism evidence="3 4">
    <name type="scientific">Craurococcus roseus</name>
    <dbReference type="NCBI Taxonomy" id="77585"/>
    <lineage>
        <taxon>Bacteria</taxon>
        <taxon>Pseudomonadati</taxon>
        <taxon>Pseudomonadota</taxon>
        <taxon>Alphaproteobacteria</taxon>
        <taxon>Acetobacterales</taxon>
        <taxon>Acetobacteraceae</taxon>
        <taxon>Craurococcus</taxon>
    </lineage>
</organism>
<dbReference type="Gene3D" id="3.40.33.10">
    <property type="entry name" value="CAP"/>
    <property type="match status" value="1"/>
</dbReference>
<sequence>MAQPTAYEQYFLELVNRARANPGAEATRLGIDLNQGLSVGTIANTAKQPLAMNQFLNDSAQTHSDWMLATDTFSHTGANGSSAGDRMKAAGYAFTGSWTWGENISIRWGGTPSASNALVEGFHDGLFKSAGHRTNILSDAFKEVGIGIGFGEYKGSNGTDATQNFARSGASTFLTGVTFDDKDGDRFYDPGEGLGKLNLSIKSSAGATYSTATWDAGGYQIALPAGDYTVTFSGGGLAASVVKTAKIGSANVKLDLDADANAPPPPAATVLRGTGAADTLTGGAGNDSITGEGGDDRLHGSAGDDTLLGGAGYDALMGGDGADRLAGGSGGDVLIGGAGADAFVFASAADGNDRIQDFTRSQGDEIDLSAIDADATAAGDQAFLFADGIAFVAYQPGTVRTSRGSDGTITVEADTGAGVLSFRVQGATGLAADDFLL</sequence>
<feature type="domain" description="SCP" evidence="2">
    <location>
        <begin position="12"/>
        <end position="156"/>
    </location>
</feature>
<dbReference type="PANTHER" id="PTHR31157:SF1">
    <property type="entry name" value="SCP DOMAIN-CONTAINING PROTEIN"/>
    <property type="match status" value="1"/>
</dbReference>
<evidence type="ECO:0000259" key="2">
    <source>
        <dbReference type="Pfam" id="PF00188"/>
    </source>
</evidence>
<dbReference type="InterPro" id="IPR011049">
    <property type="entry name" value="Serralysin-like_metalloprot_C"/>
</dbReference>
<name>A0ABN1F2S0_9PROT</name>
<dbReference type="RefSeq" id="WP_343894946.1">
    <property type="nucleotide sequence ID" value="NZ_BAAAFZ010000021.1"/>
</dbReference>
<dbReference type="Gene3D" id="2.60.40.10">
    <property type="entry name" value="Immunoglobulins"/>
    <property type="match status" value="1"/>
</dbReference>
<dbReference type="SUPFAM" id="SSF117074">
    <property type="entry name" value="Hypothetical protein PA1324"/>
    <property type="match status" value="1"/>
</dbReference>
<gene>
    <name evidence="3" type="ORF">GCM10009416_18400</name>
</gene>
<evidence type="ECO:0000313" key="4">
    <source>
        <dbReference type="Proteomes" id="UP001501588"/>
    </source>
</evidence>
<accession>A0ABN1F2S0</accession>
<dbReference type="SUPFAM" id="SSF51120">
    <property type="entry name" value="beta-Roll"/>
    <property type="match status" value="1"/>
</dbReference>
<dbReference type="Proteomes" id="UP001501588">
    <property type="component" value="Unassembled WGS sequence"/>
</dbReference>
<dbReference type="PROSITE" id="PS00330">
    <property type="entry name" value="HEMOLYSIN_CALCIUM"/>
    <property type="match status" value="3"/>
</dbReference>
<dbReference type="PANTHER" id="PTHR31157">
    <property type="entry name" value="SCP DOMAIN-CONTAINING PROTEIN"/>
    <property type="match status" value="1"/>
</dbReference>
<dbReference type="InterPro" id="IPR035940">
    <property type="entry name" value="CAP_sf"/>
</dbReference>
<reference evidence="3 4" key="1">
    <citation type="journal article" date="2019" name="Int. J. Syst. Evol. Microbiol.">
        <title>The Global Catalogue of Microorganisms (GCM) 10K type strain sequencing project: providing services to taxonomists for standard genome sequencing and annotation.</title>
        <authorList>
            <consortium name="The Broad Institute Genomics Platform"/>
            <consortium name="The Broad Institute Genome Sequencing Center for Infectious Disease"/>
            <person name="Wu L."/>
            <person name="Ma J."/>
        </authorList>
    </citation>
    <scope>NUCLEOTIDE SEQUENCE [LARGE SCALE GENOMIC DNA]</scope>
    <source>
        <strain evidence="3 4">JCM 9933</strain>
    </source>
</reference>